<keyword evidence="5" id="KW-1185">Reference proteome</keyword>
<dbReference type="Pfam" id="PF00106">
    <property type="entry name" value="adh_short"/>
    <property type="match status" value="1"/>
</dbReference>
<dbReference type="InterPro" id="IPR036291">
    <property type="entry name" value="NAD(P)-bd_dom_sf"/>
</dbReference>
<comment type="similarity">
    <text evidence="1">Belongs to the short-chain dehydrogenases/reductases (SDR) family.</text>
</comment>
<dbReference type="PRINTS" id="PR00081">
    <property type="entry name" value="GDHRDH"/>
</dbReference>
<accession>A0A6C7EC77</accession>
<dbReference type="KEGG" id="aym:YM304_40530"/>
<dbReference type="GO" id="GO:0016491">
    <property type="term" value="F:oxidoreductase activity"/>
    <property type="evidence" value="ECO:0007669"/>
    <property type="project" value="UniProtKB-KW"/>
</dbReference>
<evidence type="ECO:0000256" key="2">
    <source>
        <dbReference type="ARBA" id="ARBA00023002"/>
    </source>
</evidence>
<dbReference type="Proteomes" id="UP000011863">
    <property type="component" value="Chromosome"/>
</dbReference>
<protein>
    <submittedName>
        <fullName evidence="4">Putative oxidoreductase</fullName>
    </submittedName>
</protein>
<evidence type="ECO:0000256" key="3">
    <source>
        <dbReference type="SAM" id="MobiDB-lite"/>
    </source>
</evidence>
<dbReference type="RefSeq" id="WP_015443614.1">
    <property type="nucleotide sequence ID" value="NC_020520.1"/>
</dbReference>
<dbReference type="EMBL" id="AP012057">
    <property type="protein sequence ID" value="BAN04367.1"/>
    <property type="molecule type" value="Genomic_DNA"/>
</dbReference>
<dbReference type="SUPFAM" id="SSF51735">
    <property type="entry name" value="NAD(P)-binding Rossmann-fold domains"/>
    <property type="match status" value="1"/>
</dbReference>
<feature type="region of interest" description="Disordered" evidence="3">
    <location>
        <begin position="320"/>
        <end position="340"/>
    </location>
</feature>
<sequence>MSNRTRTVVITGADSGIGFEAAVQFANTGFGRVVVTARTDAKAEQAVTALVARSGTTVFTPLTLDLDDRASIDAAADTLVESGTTDVLVLNAGGLPRRKLVRSSAGIERHAAALTGHHRFTMRLLETGGLSPSARIMIAGSESLRGDLPIVKPLDVDRLAKKYYDGNLERLIEAIMRVESPIRYNAIAQFATTKLFAAWWAAALSRRLPAGMTVNAIAPGSTPETNGFDDTPMLSRRIATSVMWLIPRSTQPVAAAAGRYLVAANFGSEINGAFFASRPRRSAGPMVHNELVDATNPRVLRCLWNATERLAGRHDVALPNPAPAHAPEGTHIPRPVRPTGPIITAACSQ</sequence>
<reference evidence="4 5" key="1">
    <citation type="journal article" date="2013" name="Int. J. Syst. Evol. Microbiol.">
        <title>Ilumatobacter nonamiense sp. nov. and Ilumatobacter coccineum sp. nov., isolated from seashore sand.</title>
        <authorList>
            <person name="Matsumoto A."/>
            <person name="Kasai H."/>
            <person name="Matsuo Y."/>
            <person name="Shizuri Y."/>
            <person name="Ichikawa N."/>
            <person name="Fujita N."/>
            <person name="Omura S."/>
            <person name="Takahashi Y."/>
        </authorList>
    </citation>
    <scope>NUCLEOTIDE SEQUENCE [LARGE SCALE GENOMIC DNA]</scope>
    <source>
        <strain evidence="5">NBRC 103263 / KCTC 29153 / YM16-304</strain>
    </source>
</reference>
<gene>
    <name evidence="4" type="ORF">YM304_40530</name>
</gene>
<name>A0A6C7EC77_ILUCY</name>
<dbReference type="OrthoDB" id="4577644at2"/>
<dbReference type="AlphaFoldDB" id="A0A6C7EC77"/>
<organism evidence="4 5">
    <name type="scientific">Ilumatobacter coccineus (strain NBRC 103263 / KCTC 29153 / YM16-304)</name>
    <dbReference type="NCBI Taxonomy" id="1313172"/>
    <lineage>
        <taxon>Bacteria</taxon>
        <taxon>Bacillati</taxon>
        <taxon>Actinomycetota</taxon>
        <taxon>Acidimicrobiia</taxon>
        <taxon>Acidimicrobiales</taxon>
        <taxon>Ilumatobacteraceae</taxon>
        <taxon>Ilumatobacter</taxon>
    </lineage>
</organism>
<dbReference type="InterPro" id="IPR002347">
    <property type="entry name" value="SDR_fam"/>
</dbReference>
<dbReference type="PANTHER" id="PTHR24320:SF152">
    <property type="entry name" value="SHORT-CHAIN DEHYDROGENASE_REDUCTASE FAMILY PROTEIN"/>
    <property type="match status" value="1"/>
</dbReference>
<proteinExistence type="inferred from homology"/>
<keyword evidence="2" id="KW-0560">Oxidoreductase</keyword>
<evidence type="ECO:0000256" key="1">
    <source>
        <dbReference type="ARBA" id="ARBA00006484"/>
    </source>
</evidence>
<dbReference type="PANTHER" id="PTHR24320">
    <property type="entry name" value="RETINOL DEHYDROGENASE"/>
    <property type="match status" value="1"/>
</dbReference>
<dbReference type="Gene3D" id="3.40.50.720">
    <property type="entry name" value="NAD(P)-binding Rossmann-like Domain"/>
    <property type="match status" value="1"/>
</dbReference>
<evidence type="ECO:0000313" key="5">
    <source>
        <dbReference type="Proteomes" id="UP000011863"/>
    </source>
</evidence>
<evidence type="ECO:0000313" key="4">
    <source>
        <dbReference type="EMBL" id="BAN04367.1"/>
    </source>
</evidence>